<dbReference type="GO" id="GO:0016787">
    <property type="term" value="F:hydrolase activity"/>
    <property type="evidence" value="ECO:0007669"/>
    <property type="project" value="UniProtKB-KW"/>
</dbReference>
<keyword evidence="2" id="KW-0479">Metal-binding</keyword>
<dbReference type="PROSITE" id="PS00758">
    <property type="entry name" value="ARGE_DAPE_CPG2_1"/>
    <property type="match status" value="1"/>
</dbReference>
<feature type="domain" description="Peptidase M20 dimerisation" evidence="5">
    <location>
        <begin position="200"/>
        <end position="297"/>
    </location>
</feature>
<protein>
    <submittedName>
        <fullName evidence="6">M20/M25/M40 family metallo-hydrolase</fullName>
    </submittedName>
</protein>
<dbReference type="RefSeq" id="WP_152158967.1">
    <property type="nucleotide sequence ID" value="NZ_WEHX01000094.1"/>
</dbReference>
<dbReference type="Gene3D" id="3.40.630.10">
    <property type="entry name" value="Zn peptidases"/>
    <property type="match status" value="1"/>
</dbReference>
<dbReference type="InterPro" id="IPR002933">
    <property type="entry name" value="Peptidase_M20"/>
</dbReference>
<dbReference type="InterPro" id="IPR011650">
    <property type="entry name" value="Peptidase_M20_dimer"/>
</dbReference>
<comment type="cofactor">
    <cofactor evidence="1">
        <name>Zn(2+)</name>
        <dbReference type="ChEBI" id="CHEBI:29105"/>
    </cofactor>
</comment>
<evidence type="ECO:0000256" key="1">
    <source>
        <dbReference type="ARBA" id="ARBA00001947"/>
    </source>
</evidence>
<accession>A0A6I1ENK8</accession>
<proteinExistence type="predicted"/>
<dbReference type="Pfam" id="PF01546">
    <property type="entry name" value="Peptidase_M20"/>
    <property type="match status" value="1"/>
</dbReference>
<dbReference type="GO" id="GO:0046872">
    <property type="term" value="F:metal ion binding"/>
    <property type="evidence" value="ECO:0007669"/>
    <property type="project" value="UniProtKB-KW"/>
</dbReference>
<dbReference type="Proteomes" id="UP000430564">
    <property type="component" value="Unassembled WGS sequence"/>
</dbReference>
<keyword evidence="4" id="KW-0862">Zinc</keyword>
<evidence type="ECO:0000256" key="2">
    <source>
        <dbReference type="ARBA" id="ARBA00022723"/>
    </source>
</evidence>
<dbReference type="InterPro" id="IPR036264">
    <property type="entry name" value="Bact_exopeptidase_dim_dom"/>
</dbReference>
<name>A0A6I1ENK8_9BURK</name>
<dbReference type="AlphaFoldDB" id="A0A6I1ENK8"/>
<comment type="caution">
    <text evidence="6">The sequence shown here is derived from an EMBL/GenBank/DDBJ whole genome shotgun (WGS) entry which is preliminary data.</text>
</comment>
<dbReference type="OrthoDB" id="9776600at2"/>
<evidence type="ECO:0000313" key="6">
    <source>
        <dbReference type="EMBL" id="KAB7654902.1"/>
    </source>
</evidence>
<dbReference type="PANTHER" id="PTHR43808">
    <property type="entry name" value="ACETYLORNITHINE DEACETYLASE"/>
    <property type="match status" value="1"/>
</dbReference>
<organism evidence="6 7">
    <name type="scientific">Sutterella seckii</name>
    <dbReference type="NCBI Taxonomy" id="1944635"/>
    <lineage>
        <taxon>Bacteria</taxon>
        <taxon>Pseudomonadati</taxon>
        <taxon>Pseudomonadota</taxon>
        <taxon>Betaproteobacteria</taxon>
        <taxon>Burkholderiales</taxon>
        <taxon>Sutterellaceae</taxon>
        <taxon>Sutterella</taxon>
    </lineage>
</organism>
<dbReference type="InterPro" id="IPR001261">
    <property type="entry name" value="ArgE/DapE_CS"/>
</dbReference>
<evidence type="ECO:0000256" key="3">
    <source>
        <dbReference type="ARBA" id="ARBA00022801"/>
    </source>
</evidence>
<keyword evidence="3 6" id="KW-0378">Hydrolase</keyword>
<gene>
    <name evidence="6" type="ORF">GBM95_10005</name>
</gene>
<dbReference type="Pfam" id="PF07687">
    <property type="entry name" value="M20_dimer"/>
    <property type="match status" value="1"/>
</dbReference>
<dbReference type="PANTHER" id="PTHR43808:SF17">
    <property type="entry name" value="PEPTIDASE M20"/>
    <property type="match status" value="1"/>
</dbReference>
<dbReference type="SUPFAM" id="SSF53187">
    <property type="entry name" value="Zn-dependent exopeptidases"/>
    <property type="match status" value="1"/>
</dbReference>
<evidence type="ECO:0000259" key="5">
    <source>
        <dbReference type="Pfam" id="PF07687"/>
    </source>
</evidence>
<dbReference type="SUPFAM" id="SSF55031">
    <property type="entry name" value="Bacterial exopeptidase dimerisation domain"/>
    <property type="match status" value="1"/>
</dbReference>
<sequence length="424" mass="45291">MATKDRVPQLEPKMIEQIEKLSSMPAVKAAFDICAQEVERAMAEQVRISEIESPTFAEKVRGEAIMELMKAYGLKDVVMDPSGNVVGRRPGKDNGPVLAIAAHLDTVFPAGTNLKVTKEGPIYRGPGIGDNASGLRSMLQVLRALEGAKIETAGDILFVGTVGEEGNGDIRGAKALFDGSRKIDGFMALDMADVYTVQNGATGAHRWRIAIEGQGGHSYIDYAKVPSAIHAMCRAGNIIADFDPPENPKTTFTIGTIKGGTTVNTIAARCEVDVDMRSVDLKELEDLEARVLAAFEKGVELENARWPKADAEHQLRLVKTQIGNRPAGQQPDDSPVVQAALCAMQKMGLEVKQCRSSSTDANKPISIGVPSVCIGTGGVTHNEHSLKEFFDSTEMEKGPQLATLVTLAMVGVAGEAAPMLPKLA</sequence>
<evidence type="ECO:0000256" key="4">
    <source>
        <dbReference type="ARBA" id="ARBA00022833"/>
    </source>
</evidence>
<reference evidence="6 7" key="1">
    <citation type="submission" date="2019-10" db="EMBL/GenBank/DDBJ databases">
        <title>Genome diversity of Sutterella seckii.</title>
        <authorList>
            <person name="Chaplin A.V."/>
            <person name="Sokolova S.R."/>
            <person name="Mosin K.A."/>
            <person name="Ivanova E.L."/>
            <person name="Kochetkova T.O."/>
            <person name="Goltsov A.Y."/>
            <person name="Trofimov D.Y."/>
            <person name="Efimov B.A."/>
        </authorList>
    </citation>
    <scope>NUCLEOTIDE SEQUENCE [LARGE SCALE GENOMIC DNA]</scope>
    <source>
        <strain evidence="6 7">ASD393</strain>
    </source>
</reference>
<dbReference type="EMBL" id="WEHX01000094">
    <property type="protein sequence ID" value="KAB7654902.1"/>
    <property type="molecule type" value="Genomic_DNA"/>
</dbReference>
<dbReference type="Gene3D" id="3.30.70.360">
    <property type="match status" value="1"/>
</dbReference>
<dbReference type="InterPro" id="IPR050072">
    <property type="entry name" value="Peptidase_M20A"/>
</dbReference>
<evidence type="ECO:0000313" key="7">
    <source>
        <dbReference type="Proteomes" id="UP000430564"/>
    </source>
</evidence>